<evidence type="ECO:0000313" key="3">
    <source>
        <dbReference type="Proteomes" id="UP000075809"/>
    </source>
</evidence>
<reference evidence="2 3" key="1">
    <citation type="submission" date="2015-09" db="EMBL/GenBank/DDBJ databases">
        <title>Trachymyrmex zeteki WGS genome.</title>
        <authorList>
            <person name="Nygaard S."/>
            <person name="Hu H."/>
            <person name="Boomsma J."/>
            <person name="Zhang G."/>
        </authorList>
    </citation>
    <scope>NUCLEOTIDE SEQUENCE [LARGE SCALE GENOMIC DNA]</scope>
    <source>
        <strain evidence="2">Tzet28-1</strain>
        <tissue evidence="2">Whole body</tissue>
    </source>
</reference>
<organism evidence="2 3">
    <name type="scientific">Mycetomoellerius zeteki</name>
    <dbReference type="NCBI Taxonomy" id="64791"/>
    <lineage>
        <taxon>Eukaryota</taxon>
        <taxon>Metazoa</taxon>
        <taxon>Ecdysozoa</taxon>
        <taxon>Arthropoda</taxon>
        <taxon>Hexapoda</taxon>
        <taxon>Insecta</taxon>
        <taxon>Pterygota</taxon>
        <taxon>Neoptera</taxon>
        <taxon>Endopterygota</taxon>
        <taxon>Hymenoptera</taxon>
        <taxon>Apocrita</taxon>
        <taxon>Aculeata</taxon>
        <taxon>Formicoidea</taxon>
        <taxon>Formicidae</taxon>
        <taxon>Myrmicinae</taxon>
        <taxon>Mycetomoellerius</taxon>
    </lineage>
</organism>
<dbReference type="Proteomes" id="UP000075809">
    <property type="component" value="Unassembled WGS sequence"/>
</dbReference>
<keyword evidence="1" id="KW-1133">Transmembrane helix</keyword>
<evidence type="ECO:0000256" key="1">
    <source>
        <dbReference type="SAM" id="Phobius"/>
    </source>
</evidence>
<gene>
    <name evidence="2" type="ORF">ALC60_01054</name>
</gene>
<evidence type="ECO:0000313" key="2">
    <source>
        <dbReference type="EMBL" id="KYQ59957.1"/>
    </source>
</evidence>
<accession>A0A151XHY2</accession>
<dbReference type="EMBL" id="KQ982116">
    <property type="protein sequence ID" value="KYQ59957.1"/>
    <property type="molecule type" value="Genomic_DNA"/>
</dbReference>
<name>A0A151XHY2_9HYME</name>
<sequence length="165" mass="19318">MVQVSRRSCRECVSEVTDDEIIRDYTLTANSIAMSNVCLSSQLPSNRHRDRHFPPITSASCSTSDLNAYIREFVESYSKRERERIDHDYFTFIRMSKIEKTMFGPVLKLTDLIVFLDKMKRRKRRSHRIGRLCARYSVVITWATLFEDVIARGMSKNSRRDARVA</sequence>
<keyword evidence="1" id="KW-0812">Transmembrane</keyword>
<keyword evidence="1" id="KW-0472">Membrane</keyword>
<dbReference type="AlphaFoldDB" id="A0A151XHY2"/>
<protein>
    <submittedName>
        <fullName evidence="2">Uncharacterized protein</fullName>
    </submittedName>
</protein>
<proteinExistence type="predicted"/>
<feature type="transmembrane region" description="Helical" evidence="1">
    <location>
        <begin position="129"/>
        <end position="146"/>
    </location>
</feature>
<keyword evidence="3" id="KW-1185">Reference proteome</keyword>